<reference evidence="2 3" key="1">
    <citation type="submission" date="2017-08" db="EMBL/GenBank/DDBJ databases">
        <title>Infants hospitalized years apart are colonized by the same room-sourced microbial strains.</title>
        <authorList>
            <person name="Brooks B."/>
            <person name="Olm M.R."/>
            <person name="Firek B.A."/>
            <person name="Baker R."/>
            <person name="Thomas B.C."/>
            <person name="Morowitz M.J."/>
            <person name="Banfield J.F."/>
        </authorList>
    </citation>
    <scope>NUCLEOTIDE SEQUENCE [LARGE SCALE GENOMIC DNA]</scope>
    <source>
        <strain evidence="2">S2_003_000_R1_3</strain>
    </source>
</reference>
<dbReference type="RefSeq" id="WP_303734595.1">
    <property type="nucleotide sequence ID" value="NZ_CAKZHK010000008.1"/>
</dbReference>
<gene>
    <name evidence="2" type="ORF">DI525_04515</name>
</gene>
<dbReference type="AlphaFoldDB" id="A0A2W5SQ17"/>
<feature type="region of interest" description="Disordered" evidence="1">
    <location>
        <begin position="46"/>
        <end position="131"/>
    </location>
</feature>
<feature type="region of interest" description="Disordered" evidence="1">
    <location>
        <begin position="1"/>
        <end position="28"/>
    </location>
</feature>
<organism evidence="2 3">
    <name type="scientific">Corynebacterium kroppenstedtii</name>
    <dbReference type="NCBI Taxonomy" id="161879"/>
    <lineage>
        <taxon>Bacteria</taxon>
        <taxon>Bacillati</taxon>
        <taxon>Actinomycetota</taxon>
        <taxon>Actinomycetes</taxon>
        <taxon>Mycobacteriales</taxon>
        <taxon>Corynebacteriaceae</taxon>
        <taxon>Corynebacterium</taxon>
    </lineage>
</organism>
<name>A0A2W5SQ17_9CORY</name>
<protein>
    <submittedName>
        <fullName evidence="2">Uncharacterized protein</fullName>
    </submittedName>
</protein>
<comment type="caution">
    <text evidence="2">The sequence shown here is derived from an EMBL/GenBank/DDBJ whole genome shotgun (WGS) entry which is preliminary data.</text>
</comment>
<accession>A0A2W5SQ17</accession>
<dbReference type="EMBL" id="QFRA01000007">
    <property type="protein sequence ID" value="PZR05289.1"/>
    <property type="molecule type" value="Genomic_DNA"/>
</dbReference>
<evidence type="ECO:0000256" key="1">
    <source>
        <dbReference type="SAM" id="MobiDB-lite"/>
    </source>
</evidence>
<dbReference type="InterPro" id="IPR032710">
    <property type="entry name" value="NTF2-like_dom_sf"/>
</dbReference>
<evidence type="ECO:0000313" key="3">
    <source>
        <dbReference type="Proteomes" id="UP000249432"/>
    </source>
</evidence>
<feature type="compositionally biased region" description="Low complexity" evidence="1">
    <location>
        <begin position="58"/>
        <end position="79"/>
    </location>
</feature>
<evidence type="ECO:0000313" key="2">
    <source>
        <dbReference type="EMBL" id="PZR05289.1"/>
    </source>
</evidence>
<dbReference type="Proteomes" id="UP000249432">
    <property type="component" value="Unassembled WGS sequence"/>
</dbReference>
<sequence>MPDVVLSEADEVQAADQGDKRGHSRAQVRRWGAALMTASLCGALAACSHGSSSDDETSFSAAQASSSSSSAKPASSAEATQPPATQSDNAAGGQQSGGAKLGADIPTVPDSNETPSSGPKPINGKPGSEQDVESIKDALGHYGDTSGTVRHYYESTKAYTCKDRIAAHPEVFSDENINSLPNESIDKMGLAGSIPKFNNISNIKVDGDRATASVNTTFNGATSTGTMLFTKEDGQWKVCSD</sequence>
<feature type="compositionally biased region" description="Polar residues" evidence="1">
    <location>
        <begin position="82"/>
        <end position="93"/>
    </location>
</feature>
<proteinExistence type="predicted"/>
<dbReference type="SUPFAM" id="SSF54427">
    <property type="entry name" value="NTF2-like"/>
    <property type="match status" value="1"/>
</dbReference>